<keyword evidence="5 10" id="KW-0732">Signal</keyword>
<dbReference type="Proteomes" id="UP000324632">
    <property type="component" value="Chromosome 21"/>
</dbReference>
<comment type="catalytic activity">
    <reaction evidence="9 10">
        <text>L-arginyl-[protein] + NAD(+) = N(omega)-(ADP-D-ribosyl)-L-arginyl-[protein] + nicotinamide + H(+)</text>
        <dbReference type="Rhea" id="RHEA:19149"/>
        <dbReference type="Rhea" id="RHEA-COMP:10532"/>
        <dbReference type="Rhea" id="RHEA-COMP:15087"/>
        <dbReference type="ChEBI" id="CHEBI:15378"/>
        <dbReference type="ChEBI" id="CHEBI:17154"/>
        <dbReference type="ChEBI" id="CHEBI:29965"/>
        <dbReference type="ChEBI" id="CHEBI:57540"/>
        <dbReference type="ChEBI" id="CHEBI:142554"/>
        <dbReference type="EC" id="2.4.2.31"/>
    </reaction>
</comment>
<dbReference type="Pfam" id="PF01129">
    <property type="entry name" value="ART"/>
    <property type="match status" value="1"/>
</dbReference>
<evidence type="ECO:0000256" key="9">
    <source>
        <dbReference type="ARBA" id="ARBA00047597"/>
    </source>
</evidence>
<dbReference type="FunFam" id="3.90.176.10:FF:000001">
    <property type="entry name" value="NAD(P)(+)--arginine ADP-ribosyltransferase"/>
    <property type="match status" value="1"/>
</dbReference>
<name>A0A5A9NAJ5_9TELE</name>
<comment type="similarity">
    <text evidence="1 10">Belongs to the Arg-specific ADP-ribosyltransferase family.</text>
</comment>
<dbReference type="GO" id="GO:0016779">
    <property type="term" value="F:nucleotidyltransferase activity"/>
    <property type="evidence" value="ECO:0007669"/>
    <property type="project" value="UniProtKB-KW"/>
</dbReference>
<evidence type="ECO:0000256" key="3">
    <source>
        <dbReference type="ARBA" id="ARBA00022679"/>
    </source>
</evidence>
<dbReference type="PRINTS" id="PR00970">
    <property type="entry name" value="RIBTRNSFRASE"/>
</dbReference>
<dbReference type="GO" id="GO:0003950">
    <property type="term" value="F:NAD+ poly-ADP-ribosyltransferase activity"/>
    <property type="evidence" value="ECO:0007669"/>
    <property type="project" value="TreeGrafter"/>
</dbReference>
<dbReference type="PANTHER" id="PTHR10339">
    <property type="entry name" value="ADP-RIBOSYLTRANSFERASE"/>
    <property type="match status" value="1"/>
</dbReference>
<evidence type="ECO:0000256" key="1">
    <source>
        <dbReference type="ARBA" id="ARBA00009558"/>
    </source>
</evidence>
<evidence type="ECO:0000256" key="6">
    <source>
        <dbReference type="ARBA" id="ARBA00022857"/>
    </source>
</evidence>
<dbReference type="EC" id="2.4.2.31" evidence="10"/>
<keyword evidence="8" id="KW-1015">Disulfide bond</keyword>
<organism evidence="12 13">
    <name type="scientific">Triplophysa tibetana</name>
    <dbReference type="NCBI Taxonomy" id="1572043"/>
    <lineage>
        <taxon>Eukaryota</taxon>
        <taxon>Metazoa</taxon>
        <taxon>Chordata</taxon>
        <taxon>Craniata</taxon>
        <taxon>Vertebrata</taxon>
        <taxon>Euteleostomi</taxon>
        <taxon>Actinopterygii</taxon>
        <taxon>Neopterygii</taxon>
        <taxon>Teleostei</taxon>
        <taxon>Ostariophysi</taxon>
        <taxon>Cypriniformes</taxon>
        <taxon>Nemacheilidae</taxon>
        <taxon>Triplophysa</taxon>
    </lineage>
</organism>
<keyword evidence="6 10" id="KW-0521">NADP</keyword>
<gene>
    <name evidence="12" type="ORF">E1301_Tti018376</name>
    <name evidence="11" type="ORF">E1301_Tti023369</name>
</gene>
<evidence type="ECO:0000256" key="5">
    <source>
        <dbReference type="ARBA" id="ARBA00022729"/>
    </source>
</evidence>
<dbReference type="AlphaFoldDB" id="A0A5A9NAJ5"/>
<proteinExistence type="inferred from homology"/>
<keyword evidence="7 10" id="KW-0520">NAD</keyword>
<accession>A0A5A9NAJ5</accession>
<evidence type="ECO:0000256" key="8">
    <source>
        <dbReference type="ARBA" id="ARBA00023157"/>
    </source>
</evidence>
<evidence type="ECO:0000313" key="11">
    <source>
        <dbReference type="EMBL" id="KAA0706082.1"/>
    </source>
</evidence>
<evidence type="ECO:0000313" key="13">
    <source>
        <dbReference type="Proteomes" id="UP000324632"/>
    </source>
</evidence>
<reference evidence="12 13" key="1">
    <citation type="journal article" date="2019" name="Mol. Ecol. Resour.">
        <title>Chromosome-level genome assembly of Triplophysa tibetana, a fish adapted to the harsh high-altitude environment of the Tibetan Plateau.</title>
        <authorList>
            <person name="Yang X."/>
            <person name="Liu H."/>
            <person name="Ma Z."/>
            <person name="Zou Y."/>
            <person name="Zou M."/>
            <person name="Mao Y."/>
            <person name="Li X."/>
            <person name="Wang H."/>
            <person name="Chen T."/>
            <person name="Wang W."/>
            <person name="Yang R."/>
        </authorList>
    </citation>
    <scope>NUCLEOTIDE SEQUENCE [LARGE SCALE GENOMIC DNA]</scope>
    <source>
        <strain evidence="12">TTIB1903HZAU</strain>
        <tissue evidence="12">Muscle</tissue>
    </source>
</reference>
<dbReference type="PROSITE" id="PS51996">
    <property type="entry name" value="TR_MART"/>
    <property type="match status" value="1"/>
</dbReference>
<dbReference type="Gene3D" id="3.90.176.10">
    <property type="entry name" value="Toxin ADP-ribosyltransferase, Chain A, domain 1"/>
    <property type="match status" value="1"/>
</dbReference>
<comment type="caution">
    <text evidence="12">The sequence shown here is derived from an EMBL/GenBank/DDBJ whole genome shotgun (WGS) entry which is preliminary data.</text>
</comment>
<dbReference type="GO" id="GO:0106274">
    <property type="term" value="F:NAD+-protein-arginine ADP-ribosyltransferase activity"/>
    <property type="evidence" value="ECO:0007669"/>
    <property type="project" value="UniProtKB-EC"/>
</dbReference>
<protein>
    <recommendedName>
        <fullName evidence="10">NAD(P)(+)--arginine ADP-ribosyltransferase</fullName>
        <ecNumber evidence="10">2.4.2.31</ecNumber>
    </recommendedName>
    <alternativeName>
        <fullName evidence="10">Mono(ADP-ribosyl)transferase</fullName>
    </alternativeName>
</protein>
<keyword evidence="4" id="KW-0548">Nucleotidyltransferase</keyword>
<feature type="chain" id="PRO_5033904152" description="NAD(P)(+)--arginine ADP-ribosyltransferase" evidence="10">
    <location>
        <begin position="19"/>
        <end position="326"/>
    </location>
</feature>
<dbReference type="PANTHER" id="PTHR10339:SF27">
    <property type="entry name" value="NAD(P)(+)--ARGININE ADP-RIBOSYLTRANSFERASE"/>
    <property type="match status" value="1"/>
</dbReference>
<dbReference type="EMBL" id="SOYY01000021">
    <property type="protein sequence ID" value="KAA0706091.1"/>
    <property type="molecule type" value="Genomic_DNA"/>
</dbReference>
<evidence type="ECO:0000256" key="4">
    <source>
        <dbReference type="ARBA" id="ARBA00022695"/>
    </source>
</evidence>
<feature type="signal peptide" evidence="10">
    <location>
        <begin position="1"/>
        <end position="18"/>
    </location>
</feature>
<evidence type="ECO:0000256" key="2">
    <source>
        <dbReference type="ARBA" id="ARBA00022676"/>
    </source>
</evidence>
<dbReference type="EMBL" id="SOYY01000021">
    <property type="protein sequence ID" value="KAA0706082.1"/>
    <property type="molecule type" value="Genomic_DNA"/>
</dbReference>
<keyword evidence="2 10" id="KW-0328">Glycosyltransferase</keyword>
<dbReference type="InterPro" id="IPR000768">
    <property type="entry name" value="ART"/>
</dbReference>
<evidence type="ECO:0000256" key="10">
    <source>
        <dbReference type="RuleBase" id="RU361228"/>
    </source>
</evidence>
<keyword evidence="13" id="KW-1185">Reference proteome</keyword>
<keyword evidence="3 10" id="KW-0808">Transferase</keyword>
<evidence type="ECO:0000256" key="7">
    <source>
        <dbReference type="ARBA" id="ARBA00023027"/>
    </source>
</evidence>
<dbReference type="InterPro" id="IPR050999">
    <property type="entry name" value="ADP-ribosyltransferase_ARG"/>
</dbReference>
<evidence type="ECO:0000313" key="12">
    <source>
        <dbReference type="EMBL" id="KAA0706091.1"/>
    </source>
</evidence>
<dbReference type="SUPFAM" id="SSF56399">
    <property type="entry name" value="ADP-ribosylation"/>
    <property type="match status" value="1"/>
</dbReference>
<sequence length="326" mass="37256">MLTTAALILIVTCHIAVGQDMPEKGPYSLDMALQSVDDQYYNCTEDMRHKVQTCYLKKEITANKSGFANAWRDAENSLVPQDNLTINHLIAIRVYSSKKVYSEFNNAIRNGKQSYRQLVFGWYSLHFWLTEALQILKKSQQECRLTYRGTHVNFTQSDVLNKEIRFGSFASSSLDKNEAKNFGNLSCFEIYTCHGADVTKYSEHGREKEVLIPPYEKFIITAIRKGQKGDWCKTVYKLNSSGIQSNLSCAVANRSCPSLSRKYIRGGQITSPRAFLSDPRNSYFMRSKHGNEKGSGVQKLSVQQRKDSKIFHQYRPKGGIYDFIKK</sequence>